<dbReference type="InterPro" id="IPR039699">
    <property type="entry name" value="Ribosomal_uL30"/>
</dbReference>
<dbReference type="VEuPathDB" id="MicrosporidiaDB:NBO_919g0001"/>
<feature type="non-terminal residue" evidence="5">
    <location>
        <position position="1"/>
    </location>
</feature>
<dbReference type="InterPro" id="IPR016082">
    <property type="entry name" value="Ribosomal_uL30_ferredoxin-like"/>
</dbReference>
<sequence>PFSVQRRNEYTEKKNKIIEEKKQEYLNRVEDNSKYAQETTEKLLNFYYSHEKSLLQKKQELESKNLLFVPSEPEFLVVMKLRSSLRAPPKQRKILELLRLERINSLVFVKNNKSTRRMLQLAKDYVSFGFVSYEMLRELIYKRATCRINNVVTKLSNETIDIAFGGEIRCIEEIVHHIYFGTDLFKHVNNFLCAIRLHAPIGGFKGRKSRGFAEGGYMGNHYDLIGETISKM</sequence>
<reference evidence="5" key="1">
    <citation type="submission" date="2010-09" db="EMBL/GenBank/DDBJ databases">
        <title>The organization of cytoplasmic ribosomal protein genes in microsporidian Nosema bombycis genome.</title>
        <authorList>
            <person name="Liu H."/>
            <person name="Pan G."/>
            <person name="Li T."/>
            <person name="Huang W."/>
            <person name="Zhou Z."/>
        </authorList>
    </citation>
    <scope>NUCLEOTIDE SEQUENCE</scope>
    <source>
        <strain evidence="5">CQ1</strain>
    </source>
</reference>
<feature type="domain" description="Large ribosomal subunit protein uL30-like ferredoxin-like fold" evidence="4">
    <location>
        <begin position="78"/>
        <end position="126"/>
    </location>
</feature>
<evidence type="ECO:0000256" key="1">
    <source>
        <dbReference type="ARBA" id="ARBA00007594"/>
    </source>
</evidence>
<dbReference type="Gene3D" id="3.30.1390.20">
    <property type="entry name" value="Ribosomal protein L30, ferredoxin-like fold domain"/>
    <property type="match status" value="1"/>
</dbReference>
<keyword evidence="3" id="KW-0687">Ribonucleoprotein</keyword>
<dbReference type="PANTHER" id="PTHR11524">
    <property type="entry name" value="60S RIBOSOMAL PROTEIN L7"/>
    <property type="match status" value="1"/>
</dbReference>
<dbReference type="Pfam" id="PF00327">
    <property type="entry name" value="Ribosomal_L30"/>
    <property type="match status" value="1"/>
</dbReference>
<dbReference type="PROSITE" id="PS00634">
    <property type="entry name" value="RIBOSOMAL_L30"/>
    <property type="match status" value="1"/>
</dbReference>
<dbReference type="OMA" id="SYYVDAQ"/>
<keyword evidence="2 5" id="KW-0689">Ribosomal protein</keyword>
<feature type="non-terminal residue" evidence="5">
    <location>
        <position position="232"/>
    </location>
</feature>
<dbReference type="GO" id="GO:0003735">
    <property type="term" value="F:structural constituent of ribosome"/>
    <property type="evidence" value="ECO:0007669"/>
    <property type="project" value="TreeGrafter"/>
</dbReference>
<evidence type="ECO:0000313" key="5">
    <source>
        <dbReference type="EMBL" id="ADZ95737.1"/>
    </source>
</evidence>
<name>F2X1A6_NOSBO</name>
<comment type="similarity">
    <text evidence="1">Belongs to the universal ribosomal protein uL30 family.</text>
</comment>
<evidence type="ECO:0000259" key="4">
    <source>
        <dbReference type="Pfam" id="PF00327"/>
    </source>
</evidence>
<dbReference type="InterPro" id="IPR036919">
    <property type="entry name" value="Ribo_uL30_ferredoxin-like_sf"/>
</dbReference>
<dbReference type="CDD" id="cd01657">
    <property type="entry name" value="Ribosomal_L7_archeal_euk"/>
    <property type="match status" value="1"/>
</dbReference>
<accession>F2X1A6</accession>
<proteinExistence type="evidence at transcript level"/>
<evidence type="ECO:0000256" key="2">
    <source>
        <dbReference type="ARBA" id="ARBA00022980"/>
    </source>
</evidence>
<dbReference type="InterPro" id="IPR018038">
    <property type="entry name" value="Ribosomal_uL30_CS"/>
</dbReference>
<protein>
    <submittedName>
        <fullName evidence="5">60S ribosomal protein L7</fullName>
    </submittedName>
</protein>
<evidence type="ECO:0000256" key="3">
    <source>
        <dbReference type="ARBA" id="ARBA00023274"/>
    </source>
</evidence>
<dbReference type="SUPFAM" id="SSF55129">
    <property type="entry name" value="Ribosomal protein L30p/L7e"/>
    <property type="match status" value="1"/>
</dbReference>
<dbReference type="PANTHER" id="PTHR11524:SF16">
    <property type="entry name" value="LARGE RIBOSOMAL SUBUNIT PROTEIN UL30"/>
    <property type="match status" value="1"/>
</dbReference>
<dbReference type="GO" id="GO:0022625">
    <property type="term" value="C:cytosolic large ribosomal subunit"/>
    <property type="evidence" value="ECO:0007669"/>
    <property type="project" value="TreeGrafter"/>
</dbReference>
<dbReference type="AlphaFoldDB" id="F2X1A6"/>
<organism evidence="5">
    <name type="scientific">Nosema bombycis</name>
    <name type="common">Microsporidian parasite</name>
    <name type="synonym">Pebrine of silkworm</name>
    <dbReference type="NCBI Taxonomy" id="27978"/>
    <lineage>
        <taxon>Eukaryota</taxon>
        <taxon>Fungi</taxon>
        <taxon>Fungi incertae sedis</taxon>
        <taxon>Microsporidia</taxon>
        <taxon>Nosematidae</taxon>
        <taxon>Nosema</taxon>
    </lineage>
</organism>
<dbReference type="EMBL" id="HQ291484">
    <property type="protein sequence ID" value="ADZ95737.1"/>
    <property type="molecule type" value="mRNA"/>
</dbReference>
<dbReference type="GO" id="GO:0000463">
    <property type="term" value="P:maturation of LSU-rRNA from tricistronic rRNA transcript (SSU-rRNA, 5.8S rRNA, LSU-rRNA)"/>
    <property type="evidence" value="ECO:0007669"/>
    <property type="project" value="TreeGrafter"/>
</dbReference>
<dbReference type="Gene3D" id="1.10.15.30">
    <property type="match status" value="1"/>
</dbReference>
<dbReference type="GO" id="GO:0003723">
    <property type="term" value="F:RNA binding"/>
    <property type="evidence" value="ECO:0007669"/>
    <property type="project" value="TreeGrafter"/>
</dbReference>
<dbReference type="InterPro" id="IPR035808">
    <property type="entry name" value="Ribosomal_uL30_euk_arc"/>
</dbReference>